<organism evidence="3 4">
    <name type="scientific">Hypsibius exemplaris</name>
    <name type="common">Freshwater tardigrade</name>
    <dbReference type="NCBI Taxonomy" id="2072580"/>
    <lineage>
        <taxon>Eukaryota</taxon>
        <taxon>Metazoa</taxon>
        <taxon>Ecdysozoa</taxon>
        <taxon>Tardigrada</taxon>
        <taxon>Eutardigrada</taxon>
        <taxon>Parachela</taxon>
        <taxon>Hypsibioidea</taxon>
        <taxon>Hypsibiidae</taxon>
        <taxon>Hypsibius</taxon>
    </lineage>
</organism>
<evidence type="ECO:0000313" key="4">
    <source>
        <dbReference type="Proteomes" id="UP000192578"/>
    </source>
</evidence>
<dbReference type="InterPro" id="IPR009057">
    <property type="entry name" value="Homeodomain-like_sf"/>
</dbReference>
<keyword evidence="4" id="KW-1185">Reference proteome</keyword>
<dbReference type="Proteomes" id="UP000192578">
    <property type="component" value="Unassembled WGS sequence"/>
</dbReference>
<dbReference type="SUPFAM" id="SSF46689">
    <property type="entry name" value="Homeodomain-like"/>
    <property type="match status" value="1"/>
</dbReference>
<protein>
    <submittedName>
        <fullName evidence="3">Transposable element Tc3 transposase</fullName>
    </submittedName>
</protein>
<dbReference type="InterPro" id="IPR038717">
    <property type="entry name" value="Tc1-like_DDE_dom"/>
</dbReference>
<evidence type="ECO:0000259" key="2">
    <source>
        <dbReference type="Pfam" id="PF13358"/>
    </source>
</evidence>
<feature type="domain" description="Tc1-like transposase DDE" evidence="2">
    <location>
        <begin position="163"/>
        <end position="309"/>
    </location>
</feature>
<dbReference type="EMBL" id="MTYJ01000012">
    <property type="protein sequence ID" value="OQV23400.1"/>
    <property type="molecule type" value="Genomic_DNA"/>
</dbReference>
<dbReference type="OrthoDB" id="6767596at2759"/>
<dbReference type="GO" id="GO:0003676">
    <property type="term" value="F:nucleic acid binding"/>
    <property type="evidence" value="ECO:0007669"/>
    <property type="project" value="InterPro"/>
</dbReference>
<gene>
    <name evidence="3" type="ORF">BV898_02846</name>
</gene>
<proteinExistence type="predicted"/>
<dbReference type="AlphaFoldDB" id="A0A1W0X7P1"/>
<reference evidence="4" key="1">
    <citation type="submission" date="2017-01" db="EMBL/GenBank/DDBJ databases">
        <title>Comparative genomics of anhydrobiosis in the tardigrade Hypsibius dujardini.</title>
        <authorList>
            <person name="Yoshida Y."/>
            <person name="Koutsovoulos G."/>
            <person name="Laetsch D."/>
            <person name="Stevens L."/>
            <person name="Kumar S."/>
            <person name="Horikawa D."/>
            <person name="Ishino K."/>
            <person name="Komine S."/>
            <person name="Tomita M."/>
            <person name="Blaxter M."/>
            <person name="Arakawa K."/>
        </authorList>
    </citation>
    <scope>NUCLEOTIDE SEQUENCE [LARGE SCALE GENOMIC DNA]</scope>
    <source>
        <strain evidence="4">Z151</strain>
    </source>
</reference>
<dbReference type="InterPro" id="IPR036397">
    <property type="entry name" value="RNaseH_sf"/>
</dbReference>
<sequence>MARGIYVNSEVAKAVHRLRRVENKTHGEIGRYFGKTESWARMVLLLYCSVDGNRISQQKRGRKRKTTFLEDSKILGWTKADRTLPLRNIARLLREEGGADVSRRTIHNRIQEFEGRHVTAVMDDLSDDNKQERMRHCLDRRLILSRTDVIAEPYFNHTEYLRTIFSDEVMFTLNGGNVKVWIFAGENRHDAALQVKKGKGRVCVMFWGAISPYELVAFKRVNGYQNSNSYEKMLEDCLPAYRQKFIEEHGRDICFQQDNASCHVSGQLMDFFDREQMYTLRHPPKSPDLNPIENIWGLMKQDIARRAPMNEAELCQFVKEAWLERTTGPKSAELLMSLFNSMSARIEAVILNGGNRTKY</sequence>
<comment type="caution">
    <text evidence="3">The sequence shown here is derived from an EMBL/GenBank/DDBJ whole genome shotgun (WGS) entry which is preliminary data.</text>
</comment>
<comment type="subcellular location">
    <subcellularLocation>
        <location evidence="1">Nucleus</location>
    </subcellularLocation>
</comment>
<dbReference type="Gene3D" id="3.30.420.10">
    <property type="entry name" value="Ribonuclease H-like superfamily/Ribonuclease H"/>
    <property type="match status" value="1"/>
</dbReference>
<evidence type="ECO:0000256" key="1">
    <source>
        <dbReference type="ARBA" id="ARBA00004123"/>
    </source>
</evidence>
<accession>A0A1W0X7P1</accession>
<name>A0A1W0X7P1_HYPEX</name>
<dbReference type="GO" id="GO:0005634">
    <property type="term" value="C:nucleus"/>
    <property type="evidence" value="ECO:0007669"/>
    <property type="project" value="UniProtKB-SubCell"/>
</dbReference>
<dbReference type="PANTHER" id="PTHR23022">
    <property type="entry name" value="TRANSPOSABLE ELEMENT-RELATED"/>
    <property type="match status" value="1"/>
</dbReference>
<dbReference type="Pfam" id="PF13358">
    <property type="entry name" value="DDE_3"/>
    <property type="match status" value="1"/>
</dbReference>
<dbReference type="PANTHER" id="PTHR23022:SF134">
    <property type="entry name" value="TRANSPOSABLE ELEMENT TC1 TRANSPOSASE"/>
    <property type="match status" value="1"/>
</dbReference>
<evidence type="ECO:0000313" key="3">
    <source>
        <dbReference type="EMBL" id="OQV23400.1"/>
    </source>
</evidence>
<dbReference type="InterPro" id="IPR052338">
    <property type="entry name" value="Transposase_5"/>
</dbReference>